<gene>
    <name evidence="3" type="ORF">POM88_035538</name>
</gene>
<feature type="repeat" description="PPR" evidence="2">
    <location>
        <begin position="321"/>
        <end position="355"/>
    </location>
</feature>
<dbReference type="AlphaFoldDB" id="A0AAD8HMN0"/>
<dbReference type="InterPro" id="IPR002885">
    <property type="entry name" value="PPR_rpt"/>
</dbReference>
<sequence length="471" mass="52562">MPTQYAANADSLAHHLDRIKNISAVKKFHAHFLRTGLFFLCNNLQAKLIFSYTNCIHKAHSTTLTNFFNYINPTTPLPFNYILSHFCKNGFYSLAVETCSFMHFRGVGIDTYAVCSSLTASTCIKDAKFGKLIHALVEKSGFGSSVFVGSALVHYYVKLLLFNDAAVMFDEIPVKNTWCVNALLSGYGEGKMWVQGLRLVQGMPRLGLSCDNFTLTSALQACAGQCMVKLGREVHAKMLRTVYDVEDDVFLQSGLVEMYGKCGLVKKAWQVFSMVGYEREGKRIRDVVLWTSMLGVYGRNGNHKEVILLFQEMLMEGIRPDEVALITVLSACSHTGQVDLGIEYFKFMKSSGLSPLPEHYSCLVDLLCRAGDLDKAWTLIDGIPHYENGSFTVSLWGALLSACSDYGNVSLGKLAAQRALELDPQNVGIYVLLSNMYARHQMWKETDDLRDLIKDTGLRKDVGTSRIEVTN</sequence>
<comment type="caution">
    <text evidence="3">The sequence shown here is derived from an EMBL/GenBank/DDBJ whole genome shotgun (WGS) entry which is preliminary data.</text>
</comment>
<dbReference type="InterPro" id="IPR046960">
    <property type="entry name" value="PPR_At4g14850-like_plant"/>
</dbReference>
<proteinExistence type="predicted"/>
<reference evidence="3" key="1">
    <citation type="submission" date="2023-02" db="EMBL/GenBank/DDBJ databases">
        <title>Genome of toxic invasive species Heracleum sosnowskyi carries increased number of genes despite the absence of recent whole-genome duplications.</title>
        <authorList>
            <person name="Schelkunov M."/>
            <person name="Shtratnikova V."/>
            <person name="Makarenko M."/>
            <person name="Klepikova A."/>
            <person name="Omelchenko D."/>
            <person name="Novikova G."/>
            <person name="Obukhova E."/>
            <person name="Bogdanov V."/>
            <person name="Penin A."/>
            <person name="Logacheva M."/>
        </authorList>
    </citation>
    <scope>NUCLEOTIDE SEQUENCE</scope>
    <source>
        <strain evidence="3">Hsosn_3</strain>
        <tissue evidence="3">Leaf</tissue>
    </source>
</reference>
<dbReference type="PANTHER" id="PTHR47926">
    <property type="entry name" value="PENTATRICOPEPTIDE REPEAT-CONTAINING PROTEIN"/>
    <property type="match status" value="1"/>
</dbReference>
<dbReference type="Pfam" id="PF20431">
    <property type="entry name" value="E_motif"/>
    <property type="match status" value="1"/>
</dbReference>
<accession>A0AAD8HMN0</accession>
<protein>
    <submittedName>
        <fullName evidence="3">Pentatricopeptide repeat-containing protein</fullName>
    </submittedName>
</protein>
<dbReference type="InterPro" id="IPR011990">
    <property type="entry name" value="TPR-like_helical_dom_sf"/>
</dbReference>
<dbReference type="NCBIfam" id="TIGR00756">
    <property type="entry name" value="PPR"/>
    <property type="match status" value="3"/>
</dbReference>
<dbReference type="Pfam" id="PF01535">
    <property type="entry name" value="PPR"/>
    <property type="match status" value="2"/>
</dbReference>
<dbReference type="Proteomes" id="UP001237642">
    <property type="component" value="Unassembled WGS sequence"/>
</dbReference>
<dbReference type="PROSITE" id="PS51375">
    <property type="entry name" value="PPR"/>
    <property type="match status" value="2"/>
</dbReference>
<dbReference type="Pfam" id="PF13041">
    <property type="entry name" value="PPR_2"/>
    <property type="match status" value="1"/>
</dbReference>
<dbReference type="EMBL" id="JAUIZM010000008">
    <property type="protein sequence ID" value="KAK1369446.1"/>
    <property type="molecule type" value="Genomic_DNA"/>
</dbReference>
<organism evidence="3 4">
    <name type="scientific">Heracleum sosnowskyi</name>
    <dbReference type="NCBI Taxonomy" id="360622"/>
    <lineage>
        <taxon>Eukaryota</taxon>
        <taxon>Viridiplantae</taxon>
        <taxon>Streptophyta</taxon>
        <taxon>Embryophyta</taxon>
        <taxon>Tracheophyta</taxon>
        <taxon>Spermatophyta</taxon>
        <taxon>Magnoliopsida</taxon>
        <taxon>eudicotyledons</taxon>
        <taxon>Gunneridae</taxon>
        <taxon>Pentapetalae</taxon>
        <taxon>asterids</taxon>
        <taxon>campanulids</taxon>
        <taxon>Apiales</taxon>
        <taxon>Apiaceae</taxon>
        <taxon>Apioideae</taxon>
        <taxon>apioid superclade</taxon>
        <taxon>Tordylieae</taxon>
        <taxon>Tordyliinae</taxon>
        <taxon>Heracleum</taxon>
    </lineage>
</organism>
<dbReference type="InterPro" id="IPR046848">
    <property type="entry name" value="E_motif"/>
</dbReference>
<dbReference type="FunFam" id="1.25.40.10:FF:000525">
    <property type="entry name" value="Pentatricopeptide (PPR) repeat-containing protein-like"/>
    <property type="match status" value="1"/>
</dbReference>
<evidence type="ECO:0000256" key="2">
    <source>
        <dbReference type="PROSITE-ProRule" id="PRU00708"/>
    </source>
</evidence>
<evidence type="ECO:0000313" key="3">
    <source>
        <dbReference type="EMBL" id="KAK1369446.1"/>
    </source>
</evidence>
<dbReference type="FunFam" id="1.25.40.10:FF:000755">
    <property type="entry name" value="Pentatricopeptide repeat-containing protein"/>
    <property type="match status" value="1"/>
</dbReference>
<keyword evidence="4" id="KW-1185">Reference proteome</keyword>
<keyword evidence="1" id="KW-0677">Repeat</keyword>
<evidence type="ECO:0000313" key="4">
    <source>
        <dbReference type="Proteomes" id="UP001237642"/>
    </source>
</evidence>
<dbReference type="Gene3D" id="1.25.40.10">
    <property type="entry name" value="Tetratricopeptide repeat domain"/>
    <property type="match status" value="3"/>
</dbReference>
<reference evidence="3" key="2">
    <citation type="submission" date="2023-05" db="EMBL/GenBank/DDBJ databases">
        <authorList>
            <person name="Schelkunov M.I."/>
        </authorList>
    </citation>
    <scope>NUCLEOTIDE SEQUENCE</scope>
    <source>
        <strain evidence="3">Hsosn_3</strain>
        <tissue evidence="3">Leaf</tissue>
    </source>
</reference>
<dbReference type="GO" id="GO:0003723">
    <property type="term" value="F:RNA binding"/>
    <property type="evidence" value="ECO:0007669"/>
    <property type="project" value="InterPro"/>
</dbReference>
<dbReference type="PANTHER" id="PTHR47926:SF386">
    <property type="entry name" value="PENTATRICOPEPTIDE REPEAT-CONTAINING PROTEIN"/>
    <property type="match status" value="1"/>
</dbReference>
<dbReference type="GO" id="GO:0009451">
    <property type="term" value="P:RNA modification"/>
    <property type="evidence" value="ECO:0007669"/>
    <property type="project" value="InterPro"/>
</dbReference>
<feature type="repeat" description="PPR" evidence="2">
    <location>
        <begin position="286"/>
        <end position="320"/>
    </location>
</feature>
<evidence type="ECO:0000256" key="1">
    <source>
        <dbReference type="ARBA" id="ARBA00022737"/>
    </source>
</evidence>
<name>A0AAD8HMN0_9APIA</name>